<evidence type="ECO:0000256" key="6">
    <source>
        <dbReference type="ARBA" id="ARBA00022763"/>
    </source>
</evidence>
<dbReference type="OrthoDB" id="206088at2759"/>
<dbReference type="Pfam" id="PF04675">
    <property type="entry name" value="DNA_ligase_A_N"/>
    <property type="match status" value="1"/>
</dbReference>
<dbReference type="GO" id="GO:0005524">
    <property type="term" value="F:ATP binding"/>
    <property type="evidence" value="ECO:0007669"/>
    <property type="project" value="UniProtKB-KW"/>
</dbReference>
<evidence type="ECO:0000256" key="1">
    <source>
        <dbReference type="ARBA" id="ARBA00007572"/>
    </source>
</evidence>
<dbReference type="PANTHER" id="PTHR45674">
    <property type="entry name" value="DNA LIGASE 1/3 FAMILY MEMBER"/>
    <property type="match status" value="1"/>
</dbReference>
<keyword evidence="8 12" id="KW-0233">DNA recombination</keyword>
<dbReference type="GO" id="GO:0006310">
    <property type="term" value="P:DNA recombination"/>
    <property type="evidence" value="ECO:0007669"/>
    <property type="project" value="UniProtKB-KW"/>
</dbReference>
<evidence type="ECO:0000313" key="17">
    <source>
        <dbReference type="Proteomes" id="UP000198372"/>
    </source>
</evidence>
<sequence length="945" mass="104272">MSKNKASTKLAYKEPEPNQKGLEKFLGISAPARQQRLSFDPSTLTSTPTSTSHAMSGEASLTASQAHQDRPKESKEVKMHIDEDEDAVVKGPAKKRRGVIADSSDVEEEEGAVSKEHNNGKPSSIKEPSPKKVKIESTPARNAHPTNEKGRAALTSGPATASGPTSTSSTKATKSATKGVDSKPPVSSFFAPRKPAPPKAAPVASTSQKKVEPEEEPASSAPPKDEAEQDDGDDEDDDESEEDTEAAVKFAEIFTRNDDVASTKKGWEAGKDVPYSALADTFELIAGTTKRLEITAMLTKFLISVIEKTPSDLLRTVYLCINRLAPDYESIELGIGESLLMKAICQSTGRKMDQIKSEFKTQGDLGLVAMTSRAKQLMLQKPPPLTVKKVFDLLKNVATVSGKDVSRWYNRLPMLIVTDHVPMTVLQSQSRKIGFIQKLLLACEGIETKYIIRSLEGKLRIGLAERTASFVTAETRKEGRHFSHEKMAQRLEEGTSILKDVFSQLPSYDLVIPALVKHGISNLKENCHLTPGVPLKPMLAKPTKAISEVLDRFEDKLFTCEYKYDGERAQVHYLEGGSIKIFSRNSEDMSQKYPDIIEQLPACINRKAGTTSFVIDCEAVAWDPEEKTLLPFQELSRRRRKDVKAEEITVKVHLFAFDLLYLNGKALLGENLIDRRQLLRTHLRPVPEQFDFATSEDATTVEQIQEFLELSIKGGCEGLMVKMLEGEGATYEPSRRSIHWLKLKKDYLDGHGDTFDLVVVGADFGSGKRTGVYGALHLACFDDESQTFQAICKTGTGFEEKDLVSLHARLTRKTEDGDDGDEGEGELSSKPHDVDFGRVVPKNLPGQLLEFRKQFFSYVYFAPSKSIVIEVKAADLSLSPVYPAAVGKCDSRGISMRFPRFERVRDDKAPEQATDSDQVAEAYRRQAIISKPGKYGGGGDDGGFY</sequence>
<dbReference type="Gene3D" id="3.30.1490.70">
    <property type="match status" value="1"/>
</dbReference>
<dbReference type="SUPFAM" id="SSF117018">
    <property type="entry name" value="ATP-dependent DNA ligase DNA-binding domain"/>
    <property type="match status" value="1"/>
</dbReference>
<dbReference type="GO" id="GO:0051301">
    <property type="term" value="P:cell division"/>
    <property type="evidence" value="ECO:0007669"/>
    <property type="project" value="UniProtKB-KW"/>
</dbReference>
<dbReference type="PROSITE" id="PS00697">
    <property type="entry name" value="DNA_LIGASE_A1"/>
    <property type="match status" value="1"/>
</dbReference>
<organism evidence="16 17">
    <name type="scientific">Microbotryum intermedium</name>
    <dbReference type="NCBI Taxonomy" id="269621"/>
    <lineage>
        <taxon>Eukaryota</taxon>
        <taxon>Fungi</taxon>
        <taxon>Dikarya</taxon>
        <taxon>Basidiomycota</taxon>
        <taxon>Pucciniomycotina</taxon>
        <taxon>Microbotryomycetes</taxon>
        <taxon>Microbotryales</taxon>
        <taxon>Microbotryaceae</taxon>
        <taxon>Microbotryum</taxon>
    </lineage>
</organism>
<comment type="catalytic activity">
    <reaction evidence="11 12">
        <text>ATP + (deoxyribonucleotide)n-3'-hydroxyl + 5'-phospho-(deoxyribonucleotide)m = (deoxyribonucleotide)n+m + AMP + diphosphate.</text>
        <dbReference type="EC" id="6.5.1.1"/>
    </reaction>
</comment>
<dbReference type="CDD" id="cd07900">
    <property type="entry name" value="Adenylation_DNA_ligase_I_Euk"/>
    <property type="match status" value="1"/>
</dbReference>
<dbReference type="CDD" id="cd07969">
    <property type="entry name" value="OBF_DNA_ligase_I"/>
    <property type="match status" value="1"/>
</dbReference>
<evidence type="ECO:0000256" key="12">
    <source>
        <dbReference type="RuleBase" id="RU000617"/>
    </source>
</evidence>
<dbReference type="SUPFAM" id="SSF56091">
    <property type="entry name" value="DNA ligase/mRNA capping enzyme, catalytic domain"/>
    <property type="match status" value="1"/>
</dbReference>
<evidence type="ECO:0000256" key="4">
    <source>
        <dbReference type="ARBA" id="ARBA00022705"/>
    </source>
</evidence>
<dbReference type="Gene3D" id="1.10.3260.10">
    <property type="entry name" value="DNA ligase, ATP-dependent, N-terminal domain"/>
    <property type="match status" value="1"/>
</dbReference>
<dbReference type="GO" id="GO:0071897">
    <property type="term" value="P:DNA biosynthetic process"/>
    <property type="evidence" value="ECO:0007669"/>
    <property type="project" value="InterPro"/>
</dbReference>
<feature type="compositionally biased region" description="Basic and acidic residues" evidence="14">
    <location>
        <begin position="67"/>
        <end position="81"/>
    </location>
</feature>
<dbReference type="SUPFAM" id="SSF50249">
    <property type="entry name" value="Nucleic acid-binding proteins"/>
    <property type="match status" value="1"/>
</dbReference>
<feature type="region of interest" description="Disordered" evidence="14">
    <location>
        <begin position="1"/>
        <end position="245"/>
    </location>
</feature>
<evidence type="ECO:0000256" key="2">
    <source>
        <dbReference type="ARBA" id="ARBA00022598"/>
    </source>
</evidence>
<dbReference type="InterPro" id="IPR012310">
    <property type="entry name" value="DNA_ligase_ATP-dep_cent"/>
</dbReference>
<comment type="similarity">
    <text evidence="1 13">Belongs to the ATP-dependent DNA ligase family.</text>
</comment>
<keyword evidence="5 12" id="KW-0547">Nucleotide-binding</keyword>
<keyword evidence="10" id="KW-0131">Cell cycle</keyword>
<keyword evidence="2 12" id="KW-0436">Ligase</keyword>
<evidence type="ECO:0000256" key="5">
    <source>
        <dbReference type="ARBA" id="ARBA00022741"/>
    </source>
</evidence>
<evidence type="ECO:0000256" key="3">
    <source>
        <dbReference type="ARBA" id="ARBA00022618"/>
    </source>
</evidence>
<dbReference type="Pfam" id="PF04679">
    <property type="entry name" value="DNA_ligase_A_C"/>
    <property type="match status" value="1"/>
</dbReference>
<dbReference type="PROSITE" id="PS00333">
    <property type="entry name" value="DNA_LIGASE_A2"/>
    <property type="match status" value="1"/>
</dbReference>
<dbReference type="GO" id="GO:0005634">
    <property type="term" value="C:nucleus"/>
    <property type="evidence" value="ECO:0007669"/>
    <property type="project" value="TreeGrafter"/>
</dbReference>
<feature type="compositionally biased region" description="Low complexity" evidence="14">
    <location>
        <begin position="37"/>
        <end position="52"/>
    </location>
</feature>
<dbReference type="Gene3D" id="2.40.50.140">
    <property type="entry name" value="Nucleic acid-binding proteins"/>
    <property type="match status" value="1"/>
</dbReference>
<evidence type="ECO:0000256" key="11">
    <source>
        <dbReference type="ARBA" id="ARBA00034003"/>
    </source>
</evidence>
<dbReference type="Gene3D" id="3.30.470.30">
    <property type="entry name" value="DNA ligase/mRNA capping enzyme"/>
    <property type="match status" value="1"/>
</dbReference>
<dbReference type="AlphaFoldDB" id="A0A238FS26"/>
<dbReference type="InterPro" id="IPR012308">
    <property type="entry name" value="DNA_ligase_ATP-dep_N"/>
</dbReference>
<dbReference type="InterPro" id="IPR036599">
    <property type="entry name" value="DNA_ligase_N_sf"/>
</dbReference>
<dbReference type="GO" id="GO:0003677">
    <property type="term" value="F:DNA binding"/>
    <property type="evidence" value="ECO:0007669"/>
    <property type="project" value="InterPro"/>
</dbReference>
<dbReference type="PANTHER" id="PTHR45674:SF4">
    <property type="entry name" value="DNA LIGASE 1"/>
    <property type="match status" value="1"/>
</dbReference>
<dbReference type="InterPro" id="IPR012309">
    <property type="entry name" value="DNA_ligase_ATP-dep_C"/>
</dbReference>
<evidence type="ECO:0000256" key="9">
    <source>
        <dbReference type="ARBA" id="ARBA00023204"/>
    </source>
</evidence>
<keyword evidence="6 12" id="KW-0227">DNA damage</keyword>
<evidence type="ECO:0000256" key="8">
    <source>
        <dbReference type="ARBA" id="ARBA00023172"/>
    </source>
</evidence>
<feature type="compositionally biased region" description="Low complexity" evidence="14">
    <location>
        <begin position="155"/>
        <end position="179"/>
    </location>
</feature>
<evidence type="ECO:0000259" key="15">
    <source>
        <dbReference type="PROSITE" id="PS50160"/>
    </source>
</evidence>
<proteinExistence type="inferred from homology"/>
<evidence type="ECO:0000313" key="16">
    <source>
        <dbReference type="EMBL" id="SCV74763.1"/>
    </source>
</evidence>
<keyword evidence="4" id="KW-0235">DNA replication</keyword>
<dbReference type="FunFam" id="3.30.470.30:FF:000016">
    <property type="entry name" value="DNA ligase"/>
    <property type="match status" value="1"/>
</dbReference>
<feature type="domain" description="ATP-dependent DNA ligase family profile" evidence="15">
    <location>
        <begin position="645"/>
        <end position="782"/>
    </location>
</feature>
<dbReference type="InterPro" id="IPR012340">
    <property type="entry name" value="NA-bd_OB-fold"/>
</dbReference>
<dbReference type="GO" id="GO:0006281">
    <property type="term" value="P:DNA repair"/>
    <property type="evidence" value="ECO:0007669"/>
    <property type="project" value="UniProtKB-KW"/>
</dbReference>
<keyword evidence="7 12" id="KW-0067">ATP-binding</keyword>
<feature type="compositionally biased region" description="Acidic residues" evidence="14">
    <location>
        <begin position="816"/>
        <end position="825"/>
    </location>
</feature>
<dbReference type="EC" id="6.5.1.1" evidence="12"/>
<evidence type="ECO:0000256" key="14">
    <source>
        <dbReference type="SAM" id="MobiDB-lite"/>
    </source>
</evidence>
<evidence type="ECO:0000256" key="13">
    <source>
        <dbReference type="RuleBase" id="RU004196"/>
    </source>
</evidence>
<reference evidence="17" key="1">
    <citation type="submission" date="2016-09" db="EMBL/GenBank/DDBJ databases">
        <authorList>
            <person name="Jeantristanb JTB J.-T."/>
            <person name="Ricardo R."/>
        </authorList>
    </citation>
    <scope>NUCLEOTIDE SEQUENCE [LARGE SCALE GENOMIC DNA]</scope>
</reference>
<feature type="compositionally biased region" description="Basic and acidic residues" evidence="14">
    <location>
        <begin position="11"/>
        <end position="23"/>
    </location>
</feature>
<dbReference type="InterPro" id="IPR000977">
    <property type="entry name" value="DNA_ligase_ATP-dep"/>
</dbReference>
<keyword evidence="3" id="KW-0132">Cell division</keyword>
<dbReference type="GO" id="GO:0005739">
    <property type="term" value="C:mitochondrion"/>
    <property type="evidence" value="ECO:0007669"/>
    <property type="project" value="TreeGrafter"/>
</dbReference>
<dbReference type="PROSITE" id="PS50160">
    <property type="entry name" value="DNA_LIGASE_A3"/>
    <property type="match status" value="1"/>
</dbReference>
<dbReference type="STRING" id="269621.A0A238FS26"/>
<accession>A0A238FS26</accession>
<evidence type="ECO:0000256" key="10">
    <source>
        <dbReference type="ARBA" id="ARBA00023306"/>
    </source>
</evidence>
<keyword evidence="9 12" id="KW-0234">DNA repair</keyword>
<gene>
    <name evidence="16" type="ORF">BQ2448_7792</name>
</gene>
<feature type="region of interest" description="Disordered" evidence="14">
    <location>
        <begin position="810"/>
        <end position="833"/>
    </location>
</feature>
<dbReference type="EMBL" id="FMSP01000023">
    <property type="protein sequence ID" value="SCV74763.1"/>
    <property type="molecule type" value="Genomic_DNA"/>
</dbReference>
<dbReference type="NCBIfam" id="TIGR00574">
    <property type="entry name" value="dnl1"/>
    <property type="match status" value="1"/>
</dbReference>
<name>A0A238FS26_9BASI</name>
<keyword evidence="17" id="KW-1185">Reference proteome</keyword>
<dbReference type="Pfam" id="PF01068">
    <property type="entry name" value="DNA_ligase_A_M"/>
    <property type="match status" value="1"/>
</dbReference>
<feature type="compositionally biased region" description="Acidic residues" evidence="14">
    <location>
        <begin position="227"/>
        <end position="245"/>
    </location>
</feature>
<protein>
    <recommendedName>
        <fullName evidence="12">DNA ligase</fullName>
        <ecNumber evidence="12">6.5.1.1</ecNumber>
    </recommendedName>
</protein>
<dbReference type="GO" id="GO:1903461">
    <property type="term" value="P:Okazaki fragment processing involved in mitotic DNA replication"/>
    <property type="evidence" value="ECO:0007669"/>
    <property type="project" value="TreeGrafter"/>
</dbReference>
<dbReference type="InterPro" id="IPR016059">
    <property type="entry name" value="DNA_ligase_ATP-dep_CS"/>
</dbReference>
<dbReference type="InterPro" id="IPR050191">
    <property type="entry name" value="ATP-dep_DNA_ligase"/>
</dbReference>
<evidence type="ECO:0000256" key="7">
    <source>
        <dbReference type="ARBA" id="ARBA00022840"/>
    </source>
</evidence>
<dbReference type="GO" id="GO:0003910">
    <property type="term" value="F:DNA ligase (ATP) activity"/>
    <property type="evidence" value="ECO:0007669"/>
    <property type="project" value="UniProtKB-EC"/>
</dbReference>
<dbReference type="Proteomes" id="UP000198372">
    <property type="component" value="Unassembled WGS sequence"/>
</dbReference>